<evidence type="ECO:0000256" key="17">
    <source>
        <dbReference type="ARBA" id="ARBA00023145"/>
    </source>
</evidence>
<dbReference type="Gene3D" id="3.40.630.10">
    <property type="entry name" value="Zn peptidases"/>
    <property type="match status" value="1"/>
</dbReference>
<feature type="signal peptide" evidence="22">
    <location>
        <begin position="1"/>
        <end position="16"/>
    </location>
</feature>
<evidence type="ECO:0000256" key="9">
    <source>
        <dbReference type="ARBA" id="ARBA00022670"/>
    </source>
</evidence>
<organism evidence="24 25">
    <name type="scientific">Mesorhabditis spiculigera</name>
    <dbReference type="NCBI Taxonomy" id="96644"/>
    <lineage>
        <taxon>Eukaryota</taxon>
        <taxon>Metazoa</taxon>
        <taxon>Ecdysozoa</taxon>
        <taxon>Nematoda</taxon>
        <taxon>Chromadorea</taxon>
        <taxon>Rhabditida</taxon>
        <taxon>Rhabditina</taxon>
        <taxon>Rhabditomorpha</taxon>
        <taxon>Rhabditoidea</taxon>
        <taxon>Rhabditidae</taxon>
        <taxon>Mesorhabditinae</taxon>
        <taxon>Mesorhabditis</taxon>
    </lineage>
</organism>
<dbReference type="InterPro" id="IPR039866">
    <property type="entry name" value="CPQ"/>
</dbReference>
<comment type="caution">
    <text evidence="24">The sequence shown here is derived from an EMBL/GenBank/DDBJ whole genome shotgun (WGS) entry which is preliminary data.</text>
</comment>
<evidence type="ECO:0000256" key="19">
    <source>
        <dbReference type="ARBA" id="ARBA00023228"/>
    </source>
</evidence>
<reference evidence="24" key="1">
    <citation type="submission" date="2023-06" db="EMBL/GenBank/DDBJ databases">
        <authorList>
            <person name="Delattre M."/>
        </authorList>
    </citation>
    <scope>NUCLEOTIDE SEQUENCE</scope>
    <source>
        <strain evidence="24">AF72</strain>
    </source>
</reference>
<comment type="similarity">
    <text evidence="5">Belongs to the peptidase M28 family.</text>
</comment>
<dbReference type="GO" id="GO:0006508">
    <property type="term" value="P:proteolysis"/>
    <property type="evidence" value="ECO:0007669"/>
    <property type="project" value="UniProtKB-KW"/>
</dbReference>
<comment type="subunit">
    <text evidence="20">Homodimer. The monomeric form is inactive while the homodimer is active.</text>
</comment>
<keyword evidence="13" id="KW-0256">Endoplasmic reticulum</keyword>
<accession>A0AA36C937</accession>
<evidence type="ECO:0000256" key="12">
    <source>
        <dbReference type="ARBA" id="ARBA00022801"/>
    </source>
</evidence>
<comment type="subcellular location">
    <subcellularLocation>
        <location evidence="1">Endoplasmic reticulum</location>
    </subcellularLocation>
    <subcellularLocation>
        <location evidence="3">Golgi apparatus</location>
    </subcellularLocation>
    <subcellularLocation>
        <location evidence="2">Lysosome</location>
    </subcellularLocation>
    <subcellularLocation>
        <location evidence="4">Secreted</location>
    </subcellularLocation>
</comment>
<evidence type="ECO:0000256" key="14">
    <source>
        <dbReference type="ARBA" id="ARBA00022833"/>
    </source>
</evidence>
<feature type="domain" description="Peptidase M28" evidence="23">
    <location>
        <begin position="240"/>
        <end position="441"/>
    </location>
</feature>
<dbReference type="Gene3D" id="3.50.30.30">
    <property type="match status" value="1"/>
</dbReference>
<gene>
    <name evidence="24" type="ORF">MSPICULIGERA_LOCUS3336</name>
</gene>
<evidence type="ECO:0000256" key="11">
    <source>
        <dbReference type="ARBA" id="ARBA00022729"/>
    </source>
</evidence>
<sequence>MRIHLLLLSIFGVSCAYLDPSFRGSSYEIIRHLVNGPMRGQAKRWMEEICDDFGPRLAGTQALESSIDAITQKLRLDGFQNVHTEPVPGIPHFVRGEDRVTVTAPRRMDLNILAIPGSKPGRVRAEAVVLEDRNDIKPHRVAGKIVVIVMPWKGYTWTVQHRQLGEEAARYGAVGLLVKSVAPSSMGSPHTGWGEGSIPAASLTVEEAEMLKRWSQRGKRITIDMDIRSRVMPDKVMSRNTVFEIKGSHHPHEIVLLSAHLDSWDVGQGALDDAGGCAAVLYAMKAIKEMADRNPRYRPKRTIRGIFWTAEEQGFIGAHQYYADHGDGQRGEKFVFVSESDNGAFKPTNSTSNLAFKGNREQMDIMHEIVAIINAYGIPLKTIYSNAQGDVGQFALDGVPSTMYISDKGWEFYFNFHHSAADYSDKVSAEDIDHTAAIFAVLAHVIGNMREWVR</sequence>
<feature type="non-terminal residue" evidence="24">
    <location>
        <position position="1"/>
    </location>
</feature>
<feature type="chain" id="PRO_5041351346" description="Carboxypeptidase Q" evidence="22">
    <location>
        <begin position="17"/>
        <end position="454"/>
    </location>
</feature>
<evidence type="ECO:0000256" key="6">
    <source>
        <dbReference type="ARBA" id="ARBA00014116"/>
    </source>
</evidence>
<keyword evidence="14" id="KW-0862">Zinc</keyword>
<dbReference type="PANTHER" id="PTHR12053:SF3">
    <property type="entry name" value="CARBOXYPEPTIDASE Q"/>
    <property type="match status" value="1"/>
</dbReference>
<evidence type="ECO:0000256" key="7">
    <source>
        <dbReference type="ARBA" id="ARBA00022525"/>
    </source>
</evidence>
<evidence type="ECO:0000313" key="25">
    <source>
        <dbReference type="Proteomes" id="UP001177023"/>
    </source>
</evidence>
<evidence type="ECO:0000256" key="8">
    <source>
        <dbReference type="ARBA" id="ARBA00022645"/>
    </source>
</evidence>
<evidence type="ECO:0000256" key="3">
    <source>
        <dbReference type="ARBA" id="ARBA00004555"/>
    </source>
</evidence>
<evidence type="ECO:0000313" key="24">
    <source>
        <dbReference type="EMBL" id="CAJ0564663.1"/>
    </source>
</evidence>
<keyword evidence="8" id="KW-0121">Carboxypeptidase</keyword>
<evidence type="ECO:0000256" key="1">
    <source>
        <dbReference type="ARBA" id="ARBA00004240"/>
    </source>
</evidence>
<evidence type="ECO:0000256" key="10">
    <source>
        <dbReference type="ARBA" id="ARBA00022723"/>
    </source>
</evidence>
<evidence type="ECO:0000256" key="4">
    <source>
        <dbReference type="ARBA" id="ARBA00004613"/>
    </source>
</evidence>
<keyword evidence="16" id="KW-0482">Metalloprotease</keyword>
<keyword evidence="12" id="KW-0378">Hydrolase</keyword>
<evidence type="ECO:0000256" key="22">
    <source>
        <dbReference type="SAM" id="SignalP"/>
    </source>
</evidence>
<evidence type="ECO:0000256" key="15">
    <source>
        <dbReference type="ARBA" id="ARBA00023034"/>
    </source>
</evidence>
<dbReference type="PANTHER" id="PTHR12053">
    <property type="entry name" value="PROTEASE FAMILY M28 PLASMA GLUTAMATE CARBOXYPEPTIDASE-RELATED"/>
    <property type="match status" value="1"/>
</dbReference>
<keyword evidence="15" id="KW-0333">Golgi apparatus</keyword>
<dbReference type="Proteomes" id="UP001177023">
    <property type="component" value="Unassembled WGS sequence"/>
</dbReference>
<proteinExistence type="inferred from homology"/>
<dbReference type="GO" id="GO:0005783">
    <property type="term" value="C:endoplasmic reticulum"/>
    <property type="evidence" value="ECO:0007669"/>
    <property type="project" value="UniProtKB-SubCell"/>
</dbReference>
<name>A0AA36C937_9BILA</name>
<evidence type="ECO:0000256" key="16">
    <source>
        <dbReference type="ARBA" id="ARBA00023049"/>
    </source>
</evidence>
<dbReference type="AlphaFoldDB" id="A0AA36C937"/>
<keyword evidence="11 22" id="KW-0732">Signal</keyword>
<dbReference type="GO" id="GO:0005764">
    <property type="term" value="C:lysosome"/>
    <property type="evidence" value="ECO:0007669"/>
    <property type="project" value="UniProtKB-SubCell"/>
</dbReference>
<dbReference type="SUPFAM" id="SSF53187">
    <property type="entry name" value="Zn-dependent exopeptidases"/>
    <property type="match status" value="1"/>
</dbReference>
<evidence type="ECO:0000256" key="18">
    <source>
        <dbReference type="ARBA" id="ARBA00023180"/>
    </source>
</evidence>
<evidence type="ECO:0000256" key="13">
    <source>
        <dbReference type="ARBA" id="ARBA00022824"/>
    </source>
</evidence>
<evidence type="ECO:0000256" key="20">
    <source>
        <dbReference type="ARBA" id="ARBA00025833"/>
    </source>
</evidence>
<keyword evidence="18" id="KW-0325">Glycoprotein</keyword>
<keyword evidence="17" id="KW-0865">Zymogen</keyword>
<evidence type="ECO:0000259" key="23">
    <source>
        <dbReference type="Pfam" id="PF04389"/>
    </source>
</evidence>
<dbReference type="GO" id="GO:0005794">
    <property type="term" value="C:Golgi apparatus"/>
    <property type="evidence" value="ECO:0007669"/>
    <property type="project" value="UniProtKB-SubCell"/>
</dbReference>
<dbReference type="Pfam" id="PF04389">
    <property type="entry name" value="Peptidase_M28"/>
    <property type="match status" value="1"/>
</dbReference>
<keyword evidence="7" id="KW-0964">Secreted</keyword>
<dbReference type="GO" id="GO:0070573">
    <property type="term" value="F:metallodipeptidase activity"/>
    <property type="evidence" value="ECO:0007669"/>
    <property type="project" value="InterPro"/>
</dbReference>
<dbReference type="PROSITE" id="PS51257">
    <property type="entry name" value="PROKAR_LIPOPROTEIN"/>
    <property type="match status" value="1"/>
</dbReference>
<keyword evidence="10" id="KW-0479">Metal-binding</keyword>
<keyword evidence="19" id="KW-0458">Lysosome</keyword>
<evidence type="ECO:0000256" key="21">
    <source>
        <dbReference type="ARBA" id="ARBA00033328"/>
    </source>
</evidence>
<dbReference type="EMBL" id="CATQJA010000898">
    <property type="protein sequence ID" value="CAJ0564663.1"/>
    <property type="molecule type" value="Genomic_DNA"/>
</dbReference>
<dbReference type="GO" id="GO:0043171">
    <property type="term" value="P:peptide catabolic process"/>
    <property type="evidence" value="ECO:0007669"/>
    <property type="project" value="TreeGrafter"/>
</dbReference>
<dbReference type="InterPro" id="IPR007484">
    <property type="entry name" value="Peptidase_M28"/>
</dbReference>
<evidence type="ECO:0000256" key="5">
    <source>
        <dbReference type="ARBA" id="ARBA00010918"/>
    </source>
</evidence>
<dbReference type="GO" id="GO:0046872">
    <property type="term" value="F:metal ion binding"/>
    <property type="evidence" value="ECO:0007669"/>
    <property type="project" value="UniProtKB-KW"/>
</dbReference>
<evidence type="ECO:0000256" key="2">
    <source>
        <dbReference type="ARBA" id="ARBA00004371"/>
    </source>
</evidence>
<protein>
    <recommendedName>
        <fullName evidence="6">Carboxypeptidase Q</fullName>
    </recommendedName>
    <alternativeName>
        <fullName evidence="21">Plasma glutamate carboxypeptidase</fullName>
    </alternativeName>
</protein>
<dbReference type="GO" id="GO:0004180">
    <property type="term" value="F:carboxypeptidase activity"/>
    <property type="evidence" value="ECO:0007669"/>
    <property type="project" value="UniProtKB-KW"/>
</dbReference>
<keyword evidence="25" id="KW-1185">Reference proteome</keyword>
<keyword evidence="9" id="KW-0645">Protease</keyword>
<dbReference type="GO" id="GO:0005615">
    <property type="term" value="C:extracellular space"/>
    <property type="evidence" value="ECO:0007669"/>
    <property type="project" value="TreeGrafter"/>
</dbReference>